<keyword evidence="3" id="KW-0808">Transferase</keyword>
<protein>
    <submittedName>
        <fullName evidence="3">Serine/threonine protein kinase, putative</fullName>
    </submittedName>
</protein>
<dbReference type="EMBL" id="FLQV01000103">
    <property type="protein sequence ID" value="SBS81375.1"/>
    <property type="molecule type" value="Genomic_DNA"/>
</dbReference>
<feature type="compositionally biased region" description="Basic residues" evidence="1">
    <location>
        <begin position="1519"/>
        <end position="1528"/>
    </location>
</feature>
<dbReference type="CDD" id="cd00180">
    <property type="entry name" value="PKc"/>
    <property type="match status" value="1"/>
</dbReference>
<evidence type="ECO:0000256" key="1">
    <source>
        <dbReference type="SAM" id="MobiDB-lite"/>
    </source>
</evidence>
<dbReference type="InterPro" id="IPR011009">
    <property type="entry name" value="Kinase-like_dom_sf"/>
</dbReference>
<dbReference type="SUPFAM" id="SSF56112">
    <property type="entry name" value="Protein kinase-like (PK-like)"/>
    <property type="match status" value="1"/>
</dbReference>
<dbReference type="Proteomes" id="UP000078546">
    <property type="component" value="Unassembled WGS sequence"/>
</dbReference>
<sequence length="1907" mass="218539">MIRSLALIPEEHISFISFPVYINCVCAHVCCISHEFFYLRDIGRRSGIHTSRFTFQMDSYEVSKNYKIAQSRLGANKTRVNKLTNAISNKNETVKKTNVRDKSPQFLKHAPRKCINQATRKSKSKLERNDLSFDRFTSKEEFNPPSHNEVVQTLSPRCTNIISGRDSGSGDLAWVATRRLEDVSCGGKFTTYIHGQMQNSVLPIENDTVKKKNCSTKKEKGKTNLVSFYKYNNLMTKNDHIINEDCNINDATCSENYVVKYDLSSHTWKKLVNKKYSLMHGNGRVSSRISKRSSAQRDDTLMCKLSKENMQNRSRSTCRGRSRSGVHIHRRANIKCSKGSANCFTISHHVCEDDPVEYGNTDSTPVSCFCKGRFRSKEVRGGVRNGTPSLHANPIRIISLNVHEQTVNWKKDNEFSKIAKFSVKVVSGDLDNMQRSMDVKKGDVTARYICGDSHSMDCHSEGCAGRHSEKHLSCCSYISTVHHDEDTEYLFNIPDKDKHEHKHLIKSNAQTMEDLTKKRMIRISEKKKIKERQNINVSNKMIENRECNQDTGQNYIQWSKITSSHFLSHVNDLRICGEDILNGCTMNDKICSNIILKRYINKKVTSDSVLYSDVNSLIKELHIKKKKKSSPYFKYYMDKYDEEKRKNNKAGVKTVRSLEEGAHIWDSHFNKWKQKRGKEKIIKLTNGSYSTNFDNLHDLGRKAVIGCRARGITGHFNYGAKSGLVADEASGLGQPAIGSGVRGSIGGRTQLHRSQTYLLPCPKGDNIGGIHRISKDQPFYLTALKKNRSFEETVETTINRNRDSSDDSGNHPMPNRGRDRDYTLCEGNAGSCTVINIFCNDLIGKGHMHRCGSNIWKNRQVHYGKKGTKKYSSVREDSDSFTNYNPRYDSFQLSSTNNKMVFKKLMRKKMKRMAKKYIHNITNKDDQVAKEKYKGISNRMDCHNNSDNNHKVCDGYVTEESCDHQQHLHLPMRRVRYSRKGFNHIECVTALQKCSEGKFLESSSRVKRKIISCDMYPKEERHVCIVRRGQLRNQLRCTSTTGKLSRGLSHELRIKCHIIKGKRKQGEKQRGGRRRLEKKRSALLKLRYSQESSQCRGGNSASADENRDNLGLIWCKGKNEEKAFSEPCHGNSANVYSANIIQKSNLNGHLKVPPMDVLNLYSAYRIDKQVNVENEHMKNYATLSISCQGGETPLKANIRWKDEEKESCGKENGFCDDRVNIRKSEEVCTKGGGFIPRGGGLIKGRKKVGEKAGKTKRKKKKGIREKKRLFLSGENGEVCKKTRKNALKIFNEKSECRVESSCGKSDCGMSDCGKSSCGYYDLVYSNNVFSAINENCRIHNDMYYIVGLVYYGEKSQVYKCVNIHNKKTYAMKVVLKEDNDLQVDAFLKKYIFLKKHPHKHIVTIYDIFTDNNYNCVIMAFCEGSTLFDYFMSLVPGSLKIYDIKKIMKKLFLALHFLHSKNIIHRDIKLENIMFARKKRGNLGYEQFGGYSEPEEWMYDHTNEWTSHWGRTRRKAARAARRNVYRKRGCSPTPPLSLLAKRGNIQERDNDKGHVRRDCHCSRQGSPSSCCEKEDPREVETKSNQSYGPSSGQSCLPTWERDSFCVSPNEAVSVSSFYSHLDYEENSCTPSDSDYAFSLVSNGDKMWKRELMNKRHCNKSFSNLRKGSLTGIQMKEGKYGIIRAEKRKHNGKKKKKKNRRENSYSYNDLCLIDMDMMERVPTNKSNIGGRSHIICGTAPYMSPESLDGILSTSNDIWACGVILYALMDGRFPFEINNNMPVYLKKKILTHTKPNFDPFVWQEYPEVLDLCLRLLDPNHLTRIQNAREALIHYCFADMSIFNQQSEFRVCKINAKCLVIILVTRDENKVRDVNDSVLTCSYGANKYEVKAQHGNVSAERWDHICSLLYV</sequence>
<gene>
    <name evidence="3" type="ORF">POVCU1_005390</name>
</gene>
<feature type="region of interest" description="Disordered" evidence="1">
    <location>
        <begin position="792"/>
        <end position="817"/>
    </location>
</feature>
<dbReference type="GO" id="GO:0004674">
    <property type="term" value="F:protein serine/threonine kinase activity"/>
    <property type="evidence" value="ECO:0007669"/>
    <property type="project" value="UniProtKB-KW"/>
</dbReference>
<dbReference type="InterPro" id="IPR000719">
    <property type="entry name" value="Prot_kinase_dom"/>
</dbReference>
<reference evidence="4" key="1">
    <citation type="submission" date="2016-05" db="EMBL/GenBank/DDBJ databases">
        <authorList>
            <person name="Naeem Raeece"/>
        </authorList>
    </citation>
    <scope>NUCLEOTIDE SEQUENCE [LARGE SCALE GENOMIC DNA]</scope>
</reference>
<dbReference type="PANTHER" id="PTHR44167:SF24">
    <property type="entry name" value="SERINE_THREONINE-PROTEIN KINASE CHK2"/>
    <property type="match status" value="1"/>
</dbReference>
<name>A0A1A8VRD8_PLAOA</name>
<evidence type="ECO:0000313" key="3">
    <source>
        <dbReference type="EMBL" id="SBS81375.1"/>
    </source>
</evidence>
<feature type="region of interest" description="Disordered" evidence="1">
    <location>
        <begin position="1519"/>
        <end position="1573"/>
    </location>
</feature>
<feature type="domain" description="Protein kinase" evidence="2">
    <location>
        <begin position="1343"/>
        <end position="1833"/>
    </location>
</feature>
<dbReference type="GO" id="GO:0005634">
    <property type="term" value="C:nucleus"/>
    <property type="evidence" value="ECO:0007669"/>
    <property type="project" value="TreeGrafter"/>
</dbReference>
<feature type="compositionally biased region" description="Basic and acidic residues" evidence="1">
    <location>
        <begin position="800"/>
        <end position="809"/>
    </location>
</feature>
<dbReference type="Gene3D" id="1.10.510.10">
    <property type="entry name" value="Transferase(Phosphotransferase) domain 1"/>
    <property type="match status" value="2"/>
</dbReference>
<accession>A0A1A8VRD8</accession>
<feature type="compositionally biased region" description="Basic and acidic residues" evidence="1">
    <location>
        <begin position="1543"/>
        <end position="1560"/>
    </location>
</feature>
<dbReference type="InterPro" id="IPR008271">
    <property type="entry name" value="Ser/Thr_kinase_AS"/>
</dbReference>
<dbReference type="PROSITE" id="PS50011">
    <property type="entry name" value="PROTEIN_KINASE_DOM"/>
    <property type="match status" value="1"/>
</dbReference>
<proteinExistence type="predicted"/>
<dbReference type="GO" id="GO:0044773">
    <property type="term" value="P:mitotic DNA damage checkpoint signaling"/>
    <property type="evidence" value="ECO:0007669"/>
    <property type="project" value="TreeGrafter"/>
</dbReference>
<dbReference type="SMART" id="SM00220">
    <property type="entry name" value="S_TKc"/>
    <property type="match status" value="1"/>
</dbReference>
<keyword evidence="3" id="KW-0418">Kinase</keyword>
<keyword evidence="3" id="KW-0723">Serine/threonine-protein kinase</keyword>
<evidence type="ECO:0000259" key="2">
    <source>
        <dbReference type="PROSITE" id="PS50011"/>
    </source>
</evidence>
<dbReference type="PROSITE" id="PS00108">
    <property type="entry name" value="PROTEIN_KINASE_ST"/>
    <property type="match status" value="1"/>
</dbReference>
<dbReference type="GO" id="GO:0005524">
    <property type="term" value="F:ATP binding"/>
    <property type="evidence" value="ECO:0007669"/>
    <property type="project" value="InterPro"/>
</dbReference>
<dbReference type="Pfam" id="PF00069">
    <property type="entry name" value="Pkinase"/>
    <property type="match status" value="2"/>
</dbReference>
<dbReference type="PANTHER" id="PTHR44167">
    <property type="entry name" value="OVARIAN-SPECIFIC SERINE/THREONINE-PROTEIN KINASE LOK-RELATED"/>
    <property type="match status" value="1"/>
</dbReference>
<evidence type="ECO:0000313" key="4">
    <source>
        <dbReference type="Proteomes" id="UP000078546"/>
    </source>
</evidence>
<organism evidence="3 4">
    <name type="scientific">Plasmodium ovale curtisi</name>
    <dbReference type="NCBI Taxonomy" id="864141"/>
    <lineage>
        <taxon>Eukaryota</taxon>
        <taxon>Sar</taxon>
        <taxon>Alveolata</taxon>
        <taxon>Apicomplexa</taxon>
        <taxon>Aconoidasida</taxon>
        <taxon>Haemosporida</taxon>
        <taxon>Plasmodiidae</taxon>
        <taxon>Plasmodium</taxon>
        <taxon>Plasmodium (Plasmodium)</taxon>
    </lineage>
</organism>